<keyword evidence="8 11" id="KW-0472">Membrane</keyword>
<evidence type="ECO:0000256" key="8">
    <source>
        <dbReference type="ARBA" id="ARBA00023136"/>
    </source>
</evidence>
<dbReference type="GO" id="GO:0015628">
    <property type="term" value="P:protein secretion by the type II secretion system"/>
    <property type="evidence" value="ECO:0007669"/>
    <property type="project" value="InterPro"/>
</dbReference>
<feature type="domain" description="General secretion pathway GspH" evidence="12">
    <location>
        <begin position="43"/>
        <end position="130"/>
    </location>
</feature>
<evidence type="ECO:0000256" key="4">
    <source>
        <dbReference type="ARBA" id="ARBA00022481"/>
    </source>
</evidence>
<keyword evidence="7 11" id="KW-1133">Transmembrane helix</keyword>
<comment type="subcellular location">
    <subcellularLocation>
        <location evidence="1">Cell inner membrane</location>
        <topology evidence="1">Single-pass membrane protein</topology>
    </subcellularLocation>
</comment>
<dbReference type="InterPro" id="IPR012902">
    <property type="entry name" value="N_methyl_site"/>
</dbReference>
<dbReference type="EMBL" id="BAABLX010000006">
    <property type="protein sequence ID" value="GAA4932786.1"/>
    <property type="molecule type" value="Genomic_DNA"/>
</dbReference>
<evidence type="ECO:0000256" key="2">
    <source>
        <dbReference type="ARBA" id="ARBA00021549"/>
    </source>
</evidence>
<evidence type="ECO:0000256" key="7">
    <source>
        <dbReference type="ARBA" id="ARBA00022989"/>
    </source>
</evidence>
<organism evidence="13 14">
    <name type="scientific">Halioxenophilus aromaticivorans</name>
    <dbReference type="NCBI Taxonomy" id="1306992"/>
    <lineage>
        <taxon>Bacteria</taxon>
        <taxon>Pseudomonadati</taxon>
        <taxon>Pseudomonadota</taxon>
        <taxon>Gammaproteobacteria</taxon>
        <taxon>Alteromonadales</taxon>
        <taxon>Alteromonadaceae</taxon>
        <taxon>Halioxenophilus</taxon>
    </lineage>
</organism>
<dbReference type="PROSITE" id="PS00409">
    <property type="entry name" value="PROKAR_NTER_METHYL"/>
    <property type="match status" value="1"/>
</dbReference>
<dbReference type="Proteomes" id="UP001409585">
    <property type="component" value="Unassembled WGS sequence"/>
</dbReference>
<evidence type="ECO:0000256" key="10">
    <source>
        <dbReference type="ARBA" id="ARBA00030775"/>
    </source>
</evidence>
<evidence type="ECO:0000256" key="5">
    <source>
        <dbReference type="ARBA" id="ARBA00022519"/>
    </source>
</evidence>
<comment type="caution">
    <text evidence="13">The sequence shown here is derived from an EMBL/GenBank/DDBJ whole genome shotgun (WGS) entry which is preliminary data.</text>
</comment>
<dbReference type="AlphaFoldDB" id="A0AAV3TY72"/>
<comment type="similarity">
    <text evidence="9">Belongs to the GSP H family.</text>
</comment>
<evidence type="ECO:0000256" key="9">
    <source>
        <dbReference type="ARBA" id="ARBA00025772"/>
    </source>
</evidence>
<dbReference type="InterPro" id="IPR045584">
    <property type="entry name" value="Pilin-like"/>
</dbReference>
<proteinExistence type="inferred from homology"/>
<dbReference type="InterPro" id="IPR022346">
    <property type="entry name" value="T2SS_GspH"/>
</dbReference>
<dbReference type="Gene3D" id="3.55.40.10">
    <property type="entry name" value="minor pseudopilin epsh domain"/>
    <property type="match status" value="1"/>
</dbReference>
<dbReference type="GO" id="GO:0005886">
    <property type="term" value="C:plasma membrane"/>
    <property type="evidence" value="ECO:0007669"/>
    <property type="project" value="UniProtKB-SubCell"/>
</dbReference>
<evidence type="ECO:0000313" key="14">
    <source>
        <dbReference type="Proteomes" id="UP001409585"/>
    </source>
</evidence>
<keyword evidence="6 11" id="KW-0812">Transmembrane</keyword>
<feature type="transmembrane region" description="Helical" evidence="11">
    <location>
        <begin position="12"/>
        <end position="30"/>
    </location>
</feature>
<sequence length="174" mass="18522">MVNQKGFTLVELLIVIAIVAILAVVAVPNFNETMQRNRMVANANEILSAIQYARAEALRQGGRVFLAPVDGTNWPNGLVVYLDADDDDMLDTGEEIRVWQALASGSALSAVAGATAIEFDSRGFAAANGTGTPPSDTEEAFKLCDNRDDETGRYINLLISGSAWIGDADDCNGP</sequence>
<accession>A0AAV3TY72</accession>
<dbReference type="NCBIfam" id="TIGR02532">
    <property type="entry name" value="IV_pilin_GFxxxE"/>
    <property type="match status" value="1"/>
</dbReference>
<name>A0AAV3TY72_9ALTE</name>
<protein>
    <recommendedName>
        <fullName evidence="2">Type II secretion system protein H</fullName>
    </recommendedName>
    <alternativeName>
        <fullName evidence="10">General secretion pathway protein H</fullName>
    </alternativeName>
</protein>
<dbReference type="SUPFAM" id="SSF54523">
    <property type="entry name" value="Pili subunits"/>
    <property type="match status" value="1"/>
</dbReference>
<keyword evidence="14" id="KW-1185">Reference proteome</keyword>
<dbReference type="GO" id="GO:0015627">
    <property type="term" value="C:type II protein secretion system complex"/>
    <property type="evidence" value="ECO:0007669"/>
    <property type="project" value="InterPro"/>
</dbReference>
<dbReference type="RefSeq" id="WP_345417046.1">
    <property type="nucleotide sequence ID" value="NZ_AP031496.1"/>
</dbReference>
<reference evidence="14" key="1">
    <citation type="journal article" date="2019" name="Int. J. Syst. Evol. Microbiol.">
        <title>The Global Catalogue of Microorganisms (GCM) 10K type strain sequencing project: providing services to taxonomists for standard genome sequencing and annotation.</title>
        <authorList>
            <consortium name="The Broad Institute Genomics Platform"/>
            <consortium name="The Broad Institute Genome Sequencing Center for Infectious Disease"/>
            <person name="Wu L."/>
            <person name="Ma J."/>
        </authorList>
    </citation>
    <scope>NUCLEOTIDE SEQUENCE [LARGE SCALE GENOMIC DNA]</scope>
    <source>
        <strain evidence="14">JCM 19134</strain>
    </source>
</reference>
<evidence type="ECO:0000256" key="11">
    <source>
        <dbReference type="SAM" id="Phobius"/>
    </source>
</evidence>
<keyword evidence="3" id="KW-1003">Cell membrane</keyword>
<dbReference type="Pfam" id="PF12019">
    <property type="entry name" value="GspH"/>
    <property type="match status" value="1"/>
</dbReference>
<gene>
    <name evidence="13" type="ORF">GCM10025791_06690</name>
</gene>
<dbReference type="Pfam" id="PF07963">
    <property type="entry name" value="N_methyl"/>
    <property type="match status" value="1"/>
</dbReference>
<evidence type="ECO:0000259" key="12">
    <source>
        <dbReference type="Pfam" id="PF12019"/>
    </source>
</evidence>
<keyword evidence="5" id="KW-0997">Cell inner membrane</keyword>
<keyword evidence="4" id="KW-0488">Methylation</keyword>
<evidence type="ECO:0000256" key="3">
    <source>
        <dbReference type="ARBA" id="ARBA00022475"/>
    </source>
</evidence>
<evidence type="ECO:0000256" key="6">
    <source>
        <dbReference type="ARBA" id="ARBA00022692"/>
    </source>
</evidence>
<evidence type="ECO:0000313" key="13">
    <source>
        <dbReference type="EMBL" id="GAA4932786.1"/>
    </source>
</evidence>
<evidence type="ECO:0000256" key="1">
    <source>
        <dbReference type="ARBA" id="ARBA00004377"/>
    </source>
</evidence>